<dbReference type="RefSeq" id="WP_124147218.1">
    <property type="nucleotide sequence ID" value="NZ_CAWOKI010000243.1"/>
</dbReference>
<evidence type="ECO:0000313" key="2">
    <source>
        <dbReference type="Proteomes" id="UP000269154"/>
    </source>
</evidence>
<protein>
    <submittedName>
        <fullName evidence="1">DUF1800 domain-containing protein</fullName>
    </submittedName>
</protein>
<dbReference type="Proteomes" id="UP000269154">
    <property type="component" value="Unassembled WGS sequence"/>
</dbReference>
<reference evidence="1 2" key="1">
    <citation type="journal article" date="2018" name="ACS Chem. Biol.">
        <title>Ketoreductase domain dysfunction expands chemodiversity: malyngamide biosynthesis in the cyanobacterium Okeania hirsuta.</title>
        <authorList>
            <person name="Moss N.A."/>
            <person name="Leao T."/>
            <person name="Rankin M."/>
            <person name="McCullough T.M."/>
            <person name="Qu P."/>
            <person name="Korobeynikov A."/>
            <person name="Smith J.L."/>
            <person name="Gerwick L."/>
            <person name="Gerwick W.H."/>
        </authorList>
    </citation>
    <scope>NUCLEOTIDE SEQUENCE [LARGE SCALE GENOMIC DNA]</scope>
    <source>
        <strain evidence="1 2">PAB10Feb10-1</strain>
    </source>
</reference>
<dbReference type="AlphaFoldDB" id="A0A3N6QE09"/>
<accession>A0A3N6QE09</accession>
<proteinExistence type="predicted"/>
<comment type="caution">
    <text evidence="1">The sequence shown here is derived from an EMBL/GenBank/DDBJ whole genome shotgun (WGS) entry which is preliminary data.</text>
</comment>
<dbReference type="EMBL" id="RCBY01000135">
    <property type="protein sequence ID" value="RQH34467.1"/>
    <property type="molecule type" value="Genomic_DNA"/>
</dbReference>
<evidence type="ECO:0000313" key="1">
    <source>
        <dbReference type="EMBL" id="RQH34467.1"/>
    </source>
</evidence>
<dbReference type="OrthoDB" id="9772295at2"/>
<sequence length="493" mass="56197">MKKVSSYWIVSLLFSLIIWLGLPNPSYADSQSINAQTIHVLHRLSFGPRPGDIERVKSMGINNYIQSQLRPETIRESSKIMQKMAKFPNFNLAPTELYKKTVPPLKKGAKDFTQKQRREMNKSIRKVLQESEDARLLQAIFSNKQLQEVMVDFWFNHFNIYVDKGNLTRLLVGTYERDAIRPYALGNFRNLLGATAHHPAMLFYLDNWLNTAPGSKGARGRFKGLNENYARELMELHTIGVNGGYTQQDIIALARIFTGWGIQRRGGDGSGFKFFPERHDNSDKIFLGIPIKAGGIEEGEKALDILASNPSTARFISYKLAQYFVADRPPGSLVNKLAKRFQETNGNIRDVLQTLFNSPEFWNEKYYRSKFKTPYQYIVSAARATNTDKPRWGRIKRILEQLGMKLYACKTPDGYKNTKEAWLNPDAMMRRISFAIIISRGQLNQGEPKRINHRQLRATLGNNFSAQTQAVISNSPVGLQAALMLGSPEMMEK</sequence>
<organism evidence="1 2">
    <name type="scientific">Okeania hirsuta</name>
    <dbReference type="NCBI Taxonomy" id="1458930"/>
    <lineage>
        <taxon>Bacteria</taxon>
        <taxon>Bacillati</taxon>
        <taxon>Cyanobacteriota</taxon>
        <taxon>Cyanophyceae</taxon>
        <taxon>Oscillatoriophycideae</taxon>
        <taxon>Oscillatoriales</taxon>
        <taxon>Microcoleaceae</taxon>
        <taxon>Okeania</taxon>
    </lineage>
</organism>
<gene>
    <name evidence="1" type="ORF">D5R40_20815</name>
</gene>
<dbReference type="Pfam" id="PF08811">
    <property type="entry name" value="DUF1800"/>
    <property type="match status" value="1"/>
</dbReference>
<keyword evidence="2" id="KW-1185">Reference proteome</keyword>
<name>A0A3N6QE09_9CYAN</name>
<dbReference type="InterPro" id="IPR014917">
    <property type="entry name" value="DUF1800"/>
</dbReference>